<dbReference type="Gene3D" id="3.30.200.20">
    <property type="entry name" value="Phosphorylase Kinase, domain 1"/>
    <property type="match status" value="1"/>
</dbReference>
<dbReference type="CDD" id="cd14014">
    <property type="entry name" value="STKc_PknB_like"/>
    <property type="match status" value="1"/>
</dbReference>
<reference evidence="8" key="1">
    <citation type="submission" date="2021-08" db="EMBL/GenBank/DDBJ databases">
        <authorList>
            <person name="Stevens D.C."/>
        </authorList>
    </citation>
    <scope>NUCLEOTIDE SEQUENCE</scope>
    <source>
        <strain evidence="8">DSM 53165</strain>
    </source>
</reference>
<keyword evidence="9" id="KW-1185">Reference proteome</keyword>
<gene>
    <name evidence="8" type="ORF">K7C98_06200</name>
</gene>
<evidence type="ECO:0000256" key="6">
    <source>
        <dbReference type="SAM" id="MobiDB-lite"/>
    </source>
</evidence>
<feature type="region of interest" description="Disordered" evidence="6">
    <location>
        <begin position="306"/>
        <end position="354"/>
    </location>
</feature>
<dbReference type="InterPro" id="IPR000719">
    <property type="entry name" value="Prot_kinase_dom"/>
</dbReference>
<dbReference type="PROSITE" id="PS00108">
    <property type="entry name" value="PROTEIN_KINASE_ST"/>
    <property type="match status" value="1"/>
</dbReference>
<evidence type="ECO:0000313" key="9">
    <source>
        <dbReference type="Proteomes" id="UP001139031"/>
    </source>
</evidence>
<evidence type="ECO:0000313" key="8">
    <source>
        <dbReference type="EMBL" id="MBZ5708840.1"/>
    </source>
</evidence>
<feature type="compositionally biased region" description="Low complexity" evidence="6">
    <location>
        <begin position="344"/>
        <end position="354"/>
    </location>
</feature>
<evidence type="ECO:0000256" key="5">
    <source>
        <dbReference type="PROSITE-ProRule" id="PRU10141"/>
    </source>
</evidence>
<dbReference type="RefSeq" id="WP_224190620.1">
    <property type="nucleotide sequence ID" value="NZ_JAIRAU010000002.1"/>
</dbReference>
<feature type="domain" description="Protein kinase" evidence="7">
    <location>
        <begin position="29"/>
        <end position="296"/>
    </location>
</feature>
<keyword evidence="3 8" id="KW-0418">Kinase</keyword>
<dbReference type="Proteomes" id="UP001139031">
    <property type="component" value="Unassembled WGS sequence"/>
</dbReference>
<keyword evidence="8" id="KW-0723">Serine/threonine-protein kinase</keyword>
<feature type="binding site" evidence="5">
    <location>
        <position position="58"/>
    </location>
    <ligand>
        <name>ATP</name>
        <dbReference type="ChEBI" id="CHEBI:30616"/>
    </ligand>
</feature>
<dbReference type="PANTHER" id="PTHR43289">
    <property type="entry name" value="MITOGEN-ACTIVATED PROTEIN KINASE KINASE KINASE 20-RELATED"/>
    <property type="match status" value="1"/>
</dbReference>
<proteinExistence type="predicted"/>
<dbReference type="InterPro" id="IPR008271">
    <property type="entry name" value="Ser/Thr_kinase_AS"/>
</dbReference>
<evidence type="ECO:0000256" key="4">
    <source>
        <dbReference type="ARBA" id="ARBA00022840"/>
    </source>
</evidence>
<dbReference type="InterPro" id="IPR011009">
    <property type="entry name" value="Kinase-like_dom_sf"/>
</dbReference>
<dbReference type="PROSITE" id="PS00107">
    <property type="entry name" value="PROTEIN_KINASE_ATP"/>
    <property type="match status" value="1"/>
</dbReference>
<comment type="caution">
    <text evidence="8">The sequence shown here is derived from an EMBL/GenBank/DDBJ whole genome shotgun (WGS) entry which is preliminary data.</text>
</comment>
<dbReference type="InterPro" id="IPR017441">
    <property type="entry name" value="Protein_kinase_ATP_BS"/>
</dbReference>
<evidence type="ECO:0000256" key="2">
    <source>
        <dbReference type="ARBA" id="ARBA00022741"/>
    </source>
</evidence>
<dbReference type="SMART" id="SM00220">
    <property type="entry name" value="S_TKc"/>
    <property type="match status" value="1"/>
</dbReference>
<evidence type="ECO:0000259" key="7">
    <source>
        <dbReference type="PROSITE" id="PS50011"/>
    </source>
</evidence>
<dbReference type="PROSITE" id="PS50011">
    <property type="entry name" value="PROTEIN_KINASE_DOM"/>
    <property type="match status" value="1"/>
</dbReference>
<dbReference type="SUPFAM" id="SSF56112">
    <property type="entry name" value="Protein kinase-like (PK-like)"/>
    <property type="match status" value="1"/>
</dbReference>
<organism evidence="8 9">
    <name type="scientific">Nannocystis pusilla</name>
    <dbReference type="NCBI Taxonomy" id="889268"/>
    <lineage>
        <taxon>Bacteria</taxon>
        <taxon>Pseudomonadati</taxon>
        <taxon>Myxococcota</taxon>
        <taxon>Polyangia</taxon>
        <taxon>Nannocystales</taxon>
        <taxon>Nannocystaceae</taxon>
        <taxon>Nannocystis</taxon>
    </lineage>
</organism>
<dbReference type="Pfam" id="PF00069">
    <property type="entry name" value="Pkinase"/>
    <property type="match status" value="1"/>
</dbReference>
<accession>A0ABS7TKU1</accession>
<name>A0ABS7TKU1_9BACT</name>
<keyword evidence="2 5" id="KW-0547">Nucleotide-binding</keyword>
<dbReference type="GO" id="GO:0004674">
    <property type="term" value="F:protein serine/threonine kinase activity"/>
    <property type="evidence" value="ECO:0007669"/>
    <property type="project" value="UniProtKB-KW"/>
</dbReference>
<dbReference type="PANTHER" id="PTHR43289:SF6">
    <property type="entry name" value="SERINE_THREONINE-PROTEIN KINASE NEKL-3"/>
    <property type="match status" value="1"/>
</dbReference>
<keyword evidence="1" id="KW-0808">Transferase</keyword>
<dbReference type="EMBL" id="JAIRAU010000002">
    <property type="protein sequence ID" value="MBZ5708840.1"/>
    <property type="molecule type" value="Genomic_DNA"/>
</dbReference>
<sequence length="522" mass="54971">MPTTPPNLPASAADGPAARWIGRVIDGRYRVVELLGEGGMGAVFVAEHLKLRKQVALKTIRAEFAANSQAEARFTREALATAQLDHPHVASAIDYGHLPEGGAYLVIQLVRGTSLSKRLAQGPLSWPQVCQLGSQVADALAAAHALGIVHRDLKPDNILLEQRGDGSLHARVVDFGIARVSGELGGGVADAAQPLTRMGAVIGTPGYMAPEQAVGGQVDHRVDLYALGVVLWECCTGQQLWQGDSVTEVFSRQLTRSAPSLRGDVPDGLAELLERLLARSTAERLASAATARDELRRLAFDGERAAAPPLHPAATSLPAGVKPTPGDVTLPDVRPGGTAASTGADSRSSANRRASPGRWFVGASALVLLGFVAWSASRGDAAPEESESAETSAPRGRATIDELVAEAPAAYADDVRMLLGSTYPEARRLASAAIAGAPAKAAIPEYLRDLAELERASKCAAKKDALARIEAAGDVRALSALKIIARTPKDSCRKWVVRYDCLECLRDDLARAIARFEAETSG</sequence>
<keyword evidence="4 5" id="KW-0067">ATP-binding</keyword>
<protein>
    <submittedName>
        <fullName evidence="8">Serine/threonine protein kinase</fullName>
    </submittedName>
</protein>
<evidence type="ECO:0000256" key="3">
    <source>
        <dbReference type="ARBA" id="ARBA00022777"/>
    </source>
</evidence>
<evidence type="ECO:0000256" key="1">
    <source>
        <dbReference type="ARBA" id="ARBA00022679"/>
    </source>
</evidence>
<dbReference type="Gene3D" id="1.10.510.10">
    <property type="entry name" value="Transferase(Phosphotransferase) domain 1"/>
    <property type="match status" value="1"/>
</dbReference>